<feature type="transmembrane region" description="Helical" evidence="1">
    <location>
        <begin position="110"/>
        <end position="128"/>
    </location>
</feature>
<evidence type="ECO:0000256" key="1">
    <source>
        <dbReference type="SAM" id="Phobius"/>
    </source>
</evidence>
<feature type="transmembrane region" description="Helical" evidence="1">
    <location>
        <begin position="27"/>
        <end position="50"/>
    </location>
</feature>
<protein>
    <recommendedName>
        <fullName evidence="3">ABC-2 type transporter domain-containing protein</fullName>
    </recommendedName>
</protein>
<dbReference type="EMBL" id="BARW01035075">
    <property type="protein sequence ID" value="GAJ13206.1"/>
    <property type="molecule type" value="Genomic_DNA"/>
</dbReference>
<evidence type="ECO:0008006" key="3">
    <source>
        <dbReference type="Google" id="ProtNLM"/>
    </source>
</evidence>
<reference evidence="2" key="1">
    <citation type="journal article" date="2014" name="Front. Microbiol.">
        <title>High frequency of phylogenetically diverse reductive dehalogenase-homologous genes in deep subseafloor sedimentary metagenomes.</title>
        <authorList>
            <person name="Kawai M."/>
            <person name="Futagami T."/>
            <person name="Toyoda A."/>
            <person name="Takaki Y."/>
            <person name="Nishi S."/>
            <person name="Hori S."/>
            <person name="Arai W."/>
            <person name="Tsubouchi T."/>
            <person name="Morono Y."/>
            <person name="Uchiyama I."/>
            <person name="Ito T."/>
            <person name="Fujiyama A."/>
            <person name="Inagaki F."/>
            <person name="Takami H."/>
        </authorList>
    </citation>
    <scope>NUCLEOTIDE SEQUENCE</scope>
    <source>
        <strain evidence="2">Expedition CK06-06</strain>
    </source>
</reference>
<accession>X1VFL0</accession>
<gene>
    <name evidence="2" type="ORF">S12H4_54797</name>
</gene>
<evidence type="ECO:0000313" key="2">
    <source>
        <dbReference type="EMBL" id="GAJ13206.1"/>
    </source>
</evidence>
<dbReference type="InterPro" id="IPR056926">
    <property type="entry name" value="FLQE3_permease"/>
</dbReference>
<organism evidence="2">
    <name type="scientific">marine sediment metagenome</name>
    <dbReference type="NCBI Taxonomy" id="412755"/>
    <lineage>
        <taxon>unclassified sequences</taxon>
        <taxon>metagenomes</taxon>
        <taxon>ecological metagenomes</taxon>
    </lineage>
</organism>
<keyword evidence="1" id="KW-0812">Transmembrane</keyword>
<comment type="caution">
    <text evidence="2">The sequence shown here is derived from an EMBL/GenBank/DDBJ whole genome shotgun (WGS) entry which is preliminary data.</text>
</comment>
<feature type="transmembrane region" description="Helical" evidence="1">
    <location>
        <begin position="82"/>
        <end position="104"/>
    </location>
</feature>
<keyword evidence="1" id="KW-1133">Transmembrane helix</keyword>
<keyword evidence="1" id="KW-0472">Membrane</keyword>
<proteinExistence type="predicted"/>
<sequence length="141" mass="15767">MPSTSPESRGNISKTIKAKSDIKNIPYLAISIILTSVMLILLGFILVSRVNSINEYLLAMLVAFLGLLFPPMLHLSGLYENVIFYLWPTQASFTLFTGVFNAASLELWEIAYGIGYQVIWIGLLYFLAKKAFYKHIVLKGG</sequence>
<dbReference type="Pfam" id="PF24686">
    <property type="entry name" value="FLQE3_permease"/>
    <property type="match status" value="1"/>
</dbReference>
<feature type="transmembrane region" description="Helical" evidence="1">
    <location>
        <begin position="56"/>
        <end position="75"/>
    </location>
</feature>
<name>X1VFL0_9ZZZZ</name>
<dbReference type="AlphaFoldDB" id="X1VFL0"/>